<dbReference type="Proteomes" id="UP000053815">
    <property type="component" value="Unassembled WGS sequence"/>
</dbReference>
<accession>A0A0C9MB75</accession>
<dbReference type="OrthoDB" id="2286768at2759"/>
<protein>
    <submittedName>
        <fullName evidence="1">Uncharacterized protein</fullName>
    </submittedName>
</protein>
<evidence type="ECO:0000313" key="2">
    <source>
        <dbReference type="Proteomes" id="UP000053815"/>
    </source>
</evidence>
<keyword evidence="2" id="KW-1185">Reference proteome</keyword>
<proteinExistence type="predicted"/>
<dbReference type="EMBL" id="DF836467">
    <property type="protein sequence ID" value="GAN07831.1"/>
    <property type="molecule type" value="Genomic_DNA"/>
</dbReference>
<dbReference type="AlphaFoldDB" id="A0A0C9MB75"/>
<name>A0A0C9MB75_9FUNG</name>
<organism evidence="1">
    <name type="scientific">Mucor ambiguus</name>
    <dbReference type="NCBI Taxonomy" id="91626"/>
    <lineage>
        <taxon>Eukaryota</taxon>
        <taxon>Fungi</taxon>
        <taxon>Fungi incertae sedis</taxon>
        <taxon>Mucoromycota</taxon>
        <taxon>Mucoromycotina</taxon>
        <taxon>Mucoromycetes</taxon>
        <taxon>Mucorales</taxon>
        <taxon>Mucorineae</taxon>
        <taxon>Mucoraceae</taxon>
        <taxon>Mucor</taxon>
    </lineage>
</organism>
<gene>
    <name evidence="1" type="ORF">MAM1_0178c07335</name>
</gene>
<evidence type="ECO:0000313" key="1">
    <source>
        <dbReference type="EMBL" id="GAN07831.1"/>
    </source>
</evidence>
<reference evidence="1" key="1">
    <citation type="submission" date="2014-09" db="EMBL/GenBank/DDBJ databases">
        <title>Draft genome sequence of an oleaginous Mucoromycotina fungus Mucor ambiguus NBRC6742.</title>
        <authorList>
            <person name="Takeda I."/>
            <person name="Yamane N."/>
            <person name="Morita T."/>
            <person name="Tamano K."/>
            <person name="Machida M."/>
            <person name="Baker S."/>
            <person name="Koike H."/>
        </authorList>
    </citation>
    <scope>NUCLEOTIDE SEQUENCE</scope>
    <source>
        <strain evidence="1">NBRC 6742</strain>
    </source>
</reference>
<sequence>MAQRYIGVENINITINELKRAPSTLPSRNSKLALLLGDVDVTSLLNKYRKKNIKIAVKSNDLSDVGIQTKRQFHLGRLTFLLQSRSLSHIFPINNVDEDKCITKHFNEEIKMIMHSLMYGEIVLEKASVEAVMFCKNISERVEGDFEPMWKRLTLLRALG</sequence>